<dbReference type="GO" id="GO:0046872">
    <property type="term" value="F:metal ion binding"/>
    <property type="evidence" value="ECO:0007669"/>
    <property type="project" value="UniProtKB-KW"/>
</dbReference>
<dbReference type="PATRIC" id="fig|47500.12.peg.6100"/>
<comment type="similarity">
    <text evidence="2">Belongs to the SurE nucleotidase family.</text>
</comment>
<protein>
    <recommendedName>
        <fullName evidence="3">5'-nucleotidase</fullName>
        <ecNumber evidence="3">3.1.3.5</ecNumber>
    </recommendedName>
</protein>
<dbReference type="EC" id="3.1.3.5" evidence="3"/>
<keyword evidence="10" id="KW-1185">Reference proteome</keyword>
<dbReference type="Pfam" id="PF01975">
    <property type="entry name" value="SurE"/>
    <property type="match status" value="1"/>
</dbReference>
<proteinExistence type="inferred from homology"/>
<dbReference type="InterPro" id="IPR002828">
    <property type="entry name" value="SurE-like_Pase/nucleotidase"/>
</dbReference>
<evidence type="ECO:0000256" key="2">
    <source>
        <dbReference type="ARBA" id="ARBA00011062"/>
    </source>
</evidence>
<accession>A0A0D1XFZ0</accession>
<keyword evidence="5" id="KW-0479">Metal-binding</keyword>
<keyword evidence="7" id="KW-0378">Hydrolase</keyword>
<evidence type="ECO:0000313" key="9">
    <source>
        <dbReference type="EMBL" id="KON97365.1"/>
    </source>
</evidence>
<evidence type="ECO:0000256" key="6">
    <source>
        <dbReference type="ARBA" id="ARBA00022741"/>
    </source>
</evidence>
<dbReference type="GeneID" id="42307380"/>
<dbReference type="Gene3D" id="3.40.1210.10">
    <property type="entry name" value="Survival protein SurE-like phosphatase/nucleotidase"/>
    <property type="match status" value="1"/>
</dbReference>
<evidence type="ECO:0000313" key="10">
    <source>
        <dbReference type="Proteomes" id="UP000037269"/>
    </source>
</evidence>
<dbReference type="GO" id="GO:0004309">
    <property type="term" value="F:exopolyphosphatase activity"/>
    <property type="evidence" value="ECO:0007669"/>
    <property type="project" value="TreeGrafter"/>
</dbReference>
<dbReference type="PANTHER" id="PTHR30457">
    <property type="entry name" value="5'-NUCLEOTIDASE SURE"/>
    <property type="match status" value="1"/>
</dbReference>
<sequence>MLCTILITNDDGIHALGIRKLVECLHERANVYIVAPAKEKSSAGYGVTPRAPLCVDKIVYGKVK</sequence>
<organism evidence="9 10">
    <name type="scientific">Aneurinibacillus migulanus</name>
    <name type="common">Bacillus migulanus</name>
    <dbReference type="NCBI Taxonomy" id="47500"/>
    <lineage>
        <taxon>Bacteria</taxon>
        <taxon>Bacillati</taxon>
        <taxon>Bacillota</taxon>
        <taxon>Bacilli</taxon>
        <taxon>Bacillales</taxon>
        <taxon>Paenibacillaceae</taxon>
        <taxon>Aneurinibacillus group</taxon>
        <taxon>Aneurinibacillus</taxon>
    </lineage>
</organism>
<dbReference type="GO" id="GO:0008254">
    <property type="term" value="F:3'-nucleotidase activity"/>
    <property type="evidence" value="ECO:0007669"/>
    <property type="project" value="TreeGrafter"/>
</dbReference>
<comment type="catalytic activity">
    <reaction evidence="1">
        <text>a ribonucleoside 5'-phosphate + H2O = a ribonucleoside + phosphate</text>
        <dbReference type="Rhea" id="RHEA:12484"/>
        <dbReference type="ChEBI" id="CHEBI:15377"/>
        <dbReference type="ChEBI" id="CHEBI:18254"/>
        <dbReference type="ChEBI" id="CHEBI:43474"/>
        <dbReference type="ChEBI" id="CHEBI:58043"/>
        <dbReference type="EC" id="3.1.3.5"/>
    </reaction>
</comment>
<dbReference type="GO" id="GO:0008253">
    <property type="term" value="F:5'-nucleotidase activity"/>
    <property type="evidence" value="ECO:0007669"/>
    <property type="project" value="UniProtKB-EC"/>
</dbReference>
<comment type="caution">
    <text evidence="9">The sequence shown here is derived from an EMBL/GenBank/DDBJ whole genome shotgun (WGS) entry which is preliminary data.</text>
</comment>
<gene>
    <name evidence="9" type="ORF">AF333_19700</name>
</gene>
<dbReference type="InterPro" id="IPR030048">
    <property type="entry name" value="SurE"/>
</dbReference>
<feature type="domain" description="Survival protein SurE-like phosphatase/nucleotidase" evidence="8">
    <location>
        <begin position="5"/>
        <end position="57"/>
    </location>
</feature>
<dbReference type="RefSeq" id="WP_043064753.1">
    <property type="nucleotide sequence ID" value="NZ_BJOA01000051.1"/>
</dbReference>
<dbReference type="EMBL" id="LGUG01000004">
    <property type="protein sequence ID" value="KON97365.1"/>
    <property type="molecule type" value="Genomic_DNA"/>
</dbReference>
<keyword evidence="6" id="KW-0547">Nucleotide-binding</keyword>
<dbReference type="PANTHER" id="PTHR30457:SF12">
    <property type="entry name" value="5'_3'-NUCLEOTIDASE SURE"/>
    <property type="match status" value="1"/>
</dbReference>
<dbReference type="InterPro" id="IPR036523">
    <property type="entry name" value="SurE-like_sf"/>
</dbReference>
<evidence type="ECO:0000256" key="4">
    <source>
        <dbReference type="ARBA" id="ARBA00022490"/>
    </source>
</evidence>
<dbReference type="SUPFAM" id="SSF64167">
    <property type="entry name" value="SurE-like"/>
    <property type="match status" value="1"/>
</dbReference>
<evidence type="ECO:0000256" key="5">
    <source>
        <dbReference type="ARBA" id="ARBA00022723"/>
    </source>
</evidence>
<reference evidence="9 10" key="1">
    <citation type="submission" date="2015-07" db="EMBL/GenBank/DDBJ databases">
        <title>Fjat-14205 dsm 2895.</title>
        <authorList>
            <person name="Liu B."/>
            <person name="Wang J."/>
            <person name="Zhu Y."/>
            <person name="Liu G."/>
            <person name="Chen Q."/>
            <person name="Chen Z."/>
            <person name="Lan J."/>
            <person name="Che J."/>
            <person name="Ge C."/>
            <person name="Shi H."/>
            <person name="Pan Z."/>
            <person name="Liu X."/>
        </authorList>
    </citation>
    <scope>NUCLEOTIDE SEQUENCE [LARGE SCALE GENOMIC DNA]</scope>
    <source>
        <strain evidence="9 10">DSM 2895</strain>
    </source>
</reference>
<dbReference type="STRING" id="47500.AF333_19700"/>
<dbReference type="GO" id="GO:0000166">
    <property type="term" value="F:nucleotide binding"/>
    <property type="evidence" value="ECO:0007669"/>
    <property type="project" value="UniProtKB-KW"/>
</dbReference>
<dbReference type="AlphaFoldDB" id="A0A0D1XFZ0"/>
<keyword evidence="4" id="KW-0963">Cytoplasm</keyword>
<evidence type="ECO:0000259" key="8">
    <source>
        <dbReference type="Pfam" id="PF01975"/>
    </source>
</evidence>
<dbReference type="Proteomes" id="UP000037269">
    <property type="component" value="Unassembled WGS sequence"/>
</dbReference>
<name>A0A0D1XFZ0_ANEMI</name>
<evidence type="ECO:0000256" key="7">
    <source>
        <dbReference type="ARBA" id="ARBA00022801"/>
    </source>
</evidence>
<evidence type="ECO:0000256" key="1">
    <source>
        <dbReference type="ARBA" id="ARBA00000815"/>
    </source>
</evidence>
<evidence type="ECO:0000256" key="3">
    <source>
        <dbReference type="ARBA" id="ARBA00012643"/>
    </source>
</evidence>